<dbReference type="PROSITE" id="PS50181">
    <property type="entry name" value="FBOX"/>
    <property type="match status" value="1"/>
</dbReference>
<evidence type="ECO:0000313" key="7">
    <source>
        <dbReference type="Proteomes" id="UP001293254"/>
    </source>
</evidence>
<accession>A0AAE1XTA6</accession>
<protein>
    <submittedName>
        <fullName evidence="6">RNA 3'-terminal phosphate cyclase-like protein</fullName>
    </submittedName>
</protein>
<dbReference type="InterPro" id="IPR016443">
    <property type="entry name" value="RNA3'_term_phos_cyc_type_2"/>
</dbReference>
<dbReference type="InterPro" id="IPR013791">
    <property type="entry name" value="RNA3'-term_phos_cycl_insert"/>
</dbReference>
<dbReference type="SUPFAM" id="SSF55205">
    <property type="entry name" value="EPT/RTPC-like"/>
    <property type="match status" value="1"/>
</dbReference>
<dbReference type="PANTHER" id="PTHR11096:SF1">
    <property type="entry name" value="RNA 3'-TERMINAL PHOSPHATE CYCLASE-LIKE PROTEIN"/>
    <property type="match status" value="1"/>
</dbReference>
<keyword evidence="4" id="KW-0539">Nucleus</keyword>
<sequence>MGKFSYMRLKGSQNLRLRLLLSTLSSTPILIEDIRADATWPGLRPYEVSFLRLLEKVSDDCVVEINETGTKLKYKPGIVMSGRHLVHDCGTSRSIGYFLEPLVVLGLFGKKPLSIRLKGITNDSKDPSVDTFRSATIPMLKQFGVPSEGLDLKIESRGVPPHGGGEVILSVPIVDSLKAITWIDEGMVKRIRGFTFSTRVSSQFENTMIHAARGIFNRLLPDVHIFTDHKAGEQAGKSPGYGISLYAETTSGCVISVDTAVSYARGEDEGELEDEKELSPPGDVGEEIASALLGEIEQGGVVDSTHQGLLFLLCALCPQDVSKVRVGKLAPYAIEVLRHIRDFLGVKFVIKPDPSTETVILKCVGCGLKNLSRKYNGTHNISGYMESAKNGDLPEDVILEILLRLPVKTLLQLKCVCKHWYALIGSLSFVNQHFSQESNQEHLLIRHYRPDEERYAFALYVDEIFSGYEEPDHLQMPVTVAALMGPLNGIFCVVSLSGHMALLNPALRQFKPLPLVHPYVQPHLSSYDDLLGFGLDPYNGDYKLVSIQYFWNEEMDVPHYPSLVSVYNSGSDSWRHFEDVNLVNSSRCAYRSLCNTYLNGVYYWLTEFNDTDVAILAFDMSSEKFPEIQVPDCIKSKEGDLALYEGSIALLSCDLDKIDKCVDVWVMKKEGCWTKILTVGPCQDIKWPLGFWKNSELLLETGTSLLTLYNVYTQKLRTVEARRKENGFFIYWVFSYKESLVSLKGEGNKCKLWDTSSDLIRDFFK</sequence>
<dbReference type="SUPFAM" id="SSF81383">
    <property type="entry name" value="F-box domain"/>
    <property type="match status" value="1"/>
</dbReference>
<dbReference type="CDD" id="cd22157">
    <property type="entry name" value="F-box_AtFBW1-like"/>
    <property type="match status" value="1"/>
</dbReference>
<gene>
    <name evidence="6" type="ORF">Salat_2182500</name>
</gene>
<proteinExistence type="inferred from homology"/>
<dbReference type="Pfam" id="PF08268">
    <property type="entry name" value="FBA_3"/>
    <property type="match status" value="1"/>
</dbReference>
<dbReference type="InterPro" id="IPR013792">
    <property type="entry name" value="RNA3'P_cycl/enolpyr_Trfase_a/b"/>
</dbReference>
<organism evidence="6 7">
    <name type="scientific">Sesamum alatum</name>
    <dbReference type="NCBI Taxonomy" id="300844"/>
    <lineage>
        <taxon>Eukaryota</taxon>
        <taxon>Viridiplantae</taxon>
        <taxon>Streptophyta</taxon>
        <taxon>Embryophyta</taxon>
        <taxon>Tracheophyta</taxon>
        <taxon>Spermatophyta</taxon>
        <taxon>Magnoliopsida</taxon>
        <taxon>eudicotyledons</taxon>
        <taxon>Gunneridae</taxon>
        <taxon>Pentapetalae</taxon>
        <taxon>asterids</taxon>
        <taxon>lamiids</taxon>
        <taxon>Lamiales</taxon>
        <taxon>Pedaliaceae</taxon>
        <taxon>Sesamum</taxon>
    </lineage>
</organism>
<dbReference type="PANTHER" id="PTHR11096">
    <property type="entry name" value="RNA 3' TERMINAL PHOSPHATE CYCLASE"/>
    <property type="match status" value="1"/>
</dbReference>
<feature type="domain" description="F-box" evidence="5">
    <location>
        <begin position="387"/>
        <end position="437"/>
    </location>
</feature>
<comment type="subcellular location">
    <subcellularLocation>
        <location evidence="1">Nucleus</location>
        <location evidence="1">Nucleolus</location>
    </subcellularLocation>
</comment>
<dbReference type="Pfam" id="PF00646">
    <property type="entry name" value="F-box"/>
    <property type="match status" value="1"/>
</dbReference>
<reference evidence="6" key="1">
    <citation type="submission" date="2020-06" db="EMBL/GenBank/DDBJ databases">
        <authorList>
            <person name="Li T."/>
            <person name="Hu X."/>
            <person name="Zhang T."/>
            <person name="Song X."/>
            <person name="Zhang H."/>
            <person name="Dai N."/>
            <person name="Sheng W."/>
            <person name="Hou X."/>
            <person name="Wei L."/>
        </authorList>
    </citation>
    <scope>NUCLEOTIDE SEQUENCE</scope>
    <source>
        <strain evidence="6">3651</strain>
        <tissue evidence="6">Leaf</tissue>
    </source>
</reference>
<dbReference type="InterPro" id="IPR017451">
    <property type="entry name" value="F-box-assoc_interact_dom"/>
</dbReference>
<dbReference type="PROSITE" id="PS01287">
    <property type="entry name" value="RTC"/>
    <property type="match status" value="1"/>
</dbReference>
<dbReference type="Gene3D" id="3.65.10.20">
    <property type="entry name" value="RNA 3'-terminal phosphate cyclase domain"/>
    <property type="match status" value="1"/>
</dbReference>
<dbReference type="NCBIfam" id="TIGR01640">
    <property type="entry name" value="F_box_assoc_1"/>
    <property type="match status" value="1"/>
</dbReference>
<evidence type="ECO:0000256" key="4">
    <source>
        <dbReference type="ARBA" id="ARBA00023242"/>
    </source>
</evidence>
<dbReference type="InterPro" id="IPR001810">
    <property type="entry name" value="F-box_dom"/>
</dbReference>
<keyword evidence="3" id="KW-0690">Ribosome biogenesis</keyword>
<dbReference type="InterPro" id="IPR036553">
    <property type="entry name" value="RPTC_insert"/>
</dbReference>
<name>A0AAE1XTA6_9LAMI</name>
<dbReference type="InterPro" id="IPR020719">
    <property type="entry name" value="RNA3'_term_phos_cycl-like_CS"/>
</dbReference>
<dbReference type="EMBL" id="JACGWO010000009">
    <property type="protein sequence ID" value="KAK4417698.1"/>
    <property type="molecule type" value="Genomic_DNA"/>
</dbReference>
<dbReference type="Pfam" id="PF05189">
    <property type="entry name" value="RTC_insert"/>
    <property type="match status" value="1"/>
</dbReference>
<evidence type="ECO:0000256" key="2">
    <source>
        <dbReference type="ARBA" id="ARBA00007089"/>
    </source>
</evidence>
<dbReference type="InterPro" id="IPR023797">
    <property type="entry name" value="RNA3'_phos_cyclase_dom"/>
</dbReference>
<dbReference type="InterPro" id="IPR036047">
    <property type="entry name" value="F-box-like_dom_sf"/>
</dbReference>
<dbReference type="CDD" id="cd00875">
    <property type="entry name" value="RNA_Cyclase_Class_I"/>
    <property type="match status" value="1"/>
</dbReference>
<dbReference type="GO" id="GO:0004521">
    <property type="term" value="F:RNA endonuclease activity"/>
    <property type="evidence" value="ECO:0007669"/>
    <property type="project" value="TreeGrafter"/>
</dbReference>
<evidence type="ECO:0000256" key="3">
    <source>
        <dbReference type="ARBA" id="ARBA00022517"/>
    </source>
</evidence>
<dbReference type="Gene3D" id="1.20.1280.50">
    <property type="match status" value="1"/>
</dbReference>
<keyword evidence="7" id="KW-1185">Reference proteome</keyword>
<dbReference type="GO" id="GO:0000479">
    <property type="term" value="P:endonucleolytic cleavage of tricistronic rRNA transcript (SSU-rRNA, 5.8S rRNA, LSU-rRNA)"/>
    <property type="evidence" value="ECO:0007669"/>
    <property type="project" value="TreeGrafter"/>
</dbReference>
<dbReference type="NCBIfam" id="TIGR03400">
    <property type="entry name" value="18S_RNA_Rcl1p"/>
    <property type="match status" value="1"/>
</dbReference>
<comment type="similarity">
    <text evidence="2">Belongs to the RNA 3'-terminal cyclase family. Type 2 subfamily.</text>
</comment>
<dbReference type="AlphaFoldDB" id="A0AAE1XTA6"/>
<evidence type="ECO:0000313" key="6">
    <source>
        <dbReference type="EMBL" id="KAK4417698.1"/>
    </source>
</evidence>
<comment type="caution">
    <text evidence="6">The sequence shown here is derived from an EMBL/GenBank/DDBJ whole genome shotgun (WGS) entry which is preliminary data.</text>
</comment>
<dbReference type="InterPro" id="IPR037136">
    <property type="entry name" value="RNA3'_phos_cyclase_dom_sf"/>
</dbReference>
<dbReference type="Pfam" id="PF01137">
    <property type="entry name" value="RTC"/>
    <property type="match status" value="1"/>
</dbReference>
<evidence type="ECO:0000256" key="1">
    <source>
        <dbReference type="ARBA" id="ARBA00004604"/>
    </source>
</evidence>
<reference evidence="6" key="2">
    <citation type="journal article" date="2024" name="Plant">
        <title>Genomic evolution and insights into agronomic trait innovations of Sesamum species.</title>
        <authorList>
            <person name="Miao H."/>
            <person name="Wang L."/>
            <person name="Qu L."/>
            <person name="Liu H."/>
            <person name="Sun Y."/>
            <person name="Le M."/>
            <person name="Wang Q."/>
            <person name="Wei S."/>
            <person name="Zheng Y."/>
            <person name="Lin W."/>
            <person name="Duan Y."/>
            <person name="Cao H."/>
            <person name="Xiong S."/>
            <person name="Wang X."/>
            <person name="Wei L."/>
            <person name="Li C."/>
            <person name="Ma Q."/>
            <person name="Ju M."/>
            <person name="Zhao R."/>
            <person name="Li G."/>
            <person name="Mu C."/>
            <person name="Tian Q."/>
            <person name="Mei H."/>
            <person name="Zhang T."/>
            <person name="Gao T."/>
            <person name="Zhang H."/>
        </authorList>
    </citation>
    <scope>NUCLEOTIDE SEQUENCE</scope>
    <source>
        <strain evidence="6">3651</strain>
    </source>
</reference>
<dbReference type="FunFam" id="3.30.360.20:FF:000001">
    <property type="entry name" value="RNA terminal phosphate cyclase-like 1"/>
    <property type="match status" value="1"/>
</dbReference>
<dbReference type="InterPro" id="IPR013187">
    <property type="entry name" value="F-box-assoc_dom_typ3"/>
</dbReference>
<dbReference type="Proteomes" id="UP001293254">
    <property type="component" value="Unassembled WGS sequence"/>
</dbReference>
<dbReference type="GO" id="GO:0005730">
    <property type="term" value="C:nucleolus"/>
    <property type="evidence" value="ECO:0007669"/>
    <property type="project" value="UniProtKB-SubCell"/>
</dbReference>
<dbReference type="SMART" id="SM00256">
    <property type="entry name" value="FBOX"/>
    <property type="match status" value="1"/>
</dbReference>
<evidence type="ECO:0000259" key="5">
    <source>
        <dbReference type="PROSITE" id="PS50181"/>
    </source>
</evidence>
<dbReference type="InterPro" id="IPR000228">
    <property type="entry name" value="RNA3'_term_phos_cyc"/>
</dbReference>
<dbReference type="Gene3D" id="3.30.360.20">
    <property type="entry name" value="RNA 3'-terminal phosphate cyclase, insert domain"/>
    <property type="match status" value="1"/>
</dbReference>